<keyword evidence="1" id="KW-1133">Transmembrane helix</keyword>
<accession>A0A0G0HZI0</accession>
<reference evidence="2 3" key="1">
    <citation type="journal article" date="2015" name="Nature">
        <title>rRNA introns, odd ribosomes, and small enigmatic genomes across a large radiation of phyla.</title>
        <authorList>
            <person name="Brown C.T."/>
            <person name="Hug L.A."/>
            <person name="Thomas B.C."/>
            <person name="Sharon I."/>
            <person name="Castelle C.J."/>
            <person name="Singh A."/>
            <person name="Wilkins M.J."/>
            <person name="Williams K.H."/>
            <person name="Banfield J.F."/>
        </authorList>
    </citation>
    <scope>NUCLEOTIDE SEQUENCE [LARGE SCALE GENOMIC DNA]</scope>
</reference>
<name>A0A0G0HZI0_9BACT</name>
<evidence type="ECO:0000256" key="1">
    <source>
        <dbReference type="SAM" id="Phobius"/>
    </source>
</evidence>
<dbReference type="AlphaFoldDB" id="A0A0G0HZI0"/>
<organism evidence="2 3">
    <name type="scientific">Candidatus Woesebacteria bacterium GW2011_GWD1_38_10</name>
    <dbReference type="NCBI Taxonomy" id="1618592"/>
    <lineage>
        <taxon>Bacteria</taxon>
        <taxon>Candidatus Woeseibacteriota</taxon>
    </lineage>
</organism>
<proteinExistence type="predicted"/>
<evidence type="ECO:0008006" key="4">
    <source>
        <dbReference type="Google" id="ProtNLM"/>
    </source>
</evidence>
<comment type="caution">
    <text evidence="2">The sequence shown here is derived from an EMBL/GenBank/DDBJ whole genome shotgun (WGS) entry which is preliminary data.</text>
</comment>
<gene>
    <name evidence="2" type="ORF">US67_C0047G0004</name>
</gene>
<evidence type="ECO:0000313" key="3">
    <source>
        <dbReference type="Proteomes" id="UP000034366"/>
    </source>
</evidence>
<dbReference type="EMBL" id="LBTW01000047">
    <property type="protein sequence ID" value="KKQ47717.1"/>
    <property type="molecule type" value="Genomic_DNA"/>
</dbReference>
<sequence length="490" mass="52374">MRNMKKKCSGQALQQSLVRPCSLQAGQAAILIIFVIGMVSLLIGMSLSKTGFQESMMGRSIAGSTKAFYVANSGIEDAFYKIQTLGYAEEDDYTLDVGEGSAKVTIKTISVSDEEDVVEVTVREIISVGKYGNFVRRIRVIAQNTVIAPDFTRFIQAGDGGIEIGQRVKITSSGADQVNIYSKSFVRGRNYGSESGCDNPISTTNIDGNVFAVGSIERLSNGTGPCITGNAYAGNLYECRIFGQGFSGSEDSFDCPYDACDPATDPDCKIPEERPLPDIGVSYIEDHLTGHAETVWPGNCEIGGSSDCSIESEDGTPMIGNMIIEGNLETRSNSALYLSGPVWVKGDVTLESNQTISLDPASEDDTSLIILADGRITADANTRFTSDDNKFLLVASKYVNGILGDPETICEGSAGNAVTINPNVQSILFYAINGCAYVAPTAAQAFLGAILAQGVIIDNNVEIIYNPALKDAEFFLNEGGSWQILSFTEI</sequence>
<dbReference type="Proteomes" id="UP000034366">
    <property type="component" value="Unassembled WGS sequence"/>
</dbReference>
<protein>
    <recommendedName>
        <fullName evidence="4">Type 4 fimbrial biogenesis protein PilX N-terminal domain-containing protein</fullName>
    </recommendedName>
</protein>
<keyword evidence="1" id="KW-0472">Membrane</keyword>
<feature type="transmembrane region" description="Helical" evidence="1">
    <location>
        <begin position="21"/>
        <end position="47"/>
    </location>
</feature>
<keyword evidence="1" id="KW-0812">Transmembrane</keyword>
<evidence type="ECO:0000313" key="2">
    <source>
        <dbReference type="EMBL" id="KKQ47717.1"/>
    </source>
</evidence>